<protein>
    <submittedName>
        <fullName evidence="1">Uncharacterized protein</fullName>
    </submittedName>
</protein>
<name>A0A369ARR2_9FIRM</name>
<dbReference type="RefSeq" id="WP_114299046.1">
    <property type="nucleotide sequence ID" value="NZ_QPJT01000024.1"/>
</dbReference>
<evidence type="ECO:0000313" key="1">
    <source>
        <dbReference type="EMBL" id="RCX12052.1"/>
    </source>
</evidence>
<gene>
    <name evidence="1" type="ORF">DFR58_1242</name>
</gene>
<dbReference type="Proteomes" id="UP000253034">
    <property type="component" value="Unassembled WGS sequence"/>
</dbReference>
<evidence type="ECO:0000313" key="2">
    <source>
        <dbReference type="Proteomes" id="UP000253034"/>
    </source>
</evidence>
<dbReference type="OrthoDB" id="9765809at2"/>
<comment type="caution">
    <text evidence="1">The sequence shown here is derived from an EMBL/GenBank/DDBJ whole genome shotgun (WGS) entry which is preliminary data.</text>
</comment>
<dbReference type="EMBL" id="QPJT01000024">
    <property type="protein sequence ID" value="RCX12052.1"/>
    <property type="molecule type" value="Genomic_DNA"/>
</dbReference>
<reference evidence="1 2" key="1">
    <citation type="submission" date="2018-07" db="EMBL/GenBank/DDBJ databases">
        <title>Genomic Encyclopedia of Type Strains, Phase IV (KMG-IV): sequencing the most valuable type-strain genomes for metagenomic binning, comparative biology and taxonomic classification.</title>
        <authorList>
            <person name="Goeker M."/>
        </authorList>
    </citation>
    <scope>NUCLEOTIDE SEQUENCE [LARGE SCALE GENOMIC DNA]</scope>
    <source>
        <strain evidence="1 2">DSM 27016</strain>
    </source>
</reference>
<organism evidence="1 2">
    <name type="scientific">Anaerobacterium chartisolvens</name>
    <dbReference type="NCBI Taxonomy" id="1297424"/>
    <lineage>
        <taxon>Bacteria</taxon>
        <taxon>Bacillati</taxon>
        <taxon>Bacillota</taxon>
        <taxon>Clostridia</taxon>
        <taxon>Eubacteriales</taxon>
        <taxon>Oscillospiraceae</taxon>
        <taxon>Anaerobacterium</taxon>
    </lineage>
</organism>
<dbReference type="AlphaFoldDB" id="A0A369ARR2"/>
<keyword evidence="2" id="KW-1185">Reference proteome</keyword>
<proteinExistence type="predicted"/>
<sequence>MYRWDARKWLSENIWESENGLSKKEITWCDGLWDRPICWISDTQLIVWGFGNDDEIPFEPSLSIFDIDTCKEIKRLNGISGFLVFDKYLFSIVPSKIPDVCGLRGYEKHFERRGISVWDVFNGHELLHEAEISPNLYHFGSKAFVTYLGNGRFMISRLVEK</sequence>
<accession>A0A369ARR2</accession>